<gene>
    <name evidence="1" type="ORF">HRQ91_04025</name>
</gene>
<proteinExistence type="predicted"/>
<organism evidence="1 2">
    <name type="scientific">Treponema parvum</name>
    <dbReference type="NCBI Taxonomy" id="138851"/>
    <lineage>
        <taxon>Bacteria</taxon>
        <taxon>Pseudomonadati</taxon>
        <taxon>Spirochaetota</taxon>
        <taxon>Spirochaetia</taxon>
        <taxon>Spirochaetales</taxon>
        <taxon>Treponemataceae</taxon>
        <taxon>Treponema</taxon>
    </lineage>
</organism>
<reference evidence="1 2" key="1">
    <citation type="journal article" date="2021" name="Microbiol. Resour. Announc.">
        <title>Complete Genome Sequences of Three Human Oral Treponema parvum Isolates.</title>
        <authorList>
            <person name="Zeng H."/>
            <person name="Watt R.M."/>
        </authorList>
    </citation>
    <scope>NUCLEOTIDE SEQUENCE [LARGE SCALE GENOMIC DNA]</scope>
    <source>
        <strain evidence="1 2">ATCC 700770</strain>
    </source>
</reference>
<dbReference type="EMBL" id="CP054142">
    <property type="protein sequence ID" value="QTQ13692.1"/>
    <property type="molecule type" value="Genomic_DNA"/>
</dbReference>
<accession>A0A975IEC6</accession>
<dbReference type="AlphaFoldDB" id="A0A975IEC6"/>
<dbReference type="KEGG" id="tpav:HRQ91_04025"/>
<keyword evidence="2" id="KW-1185">Reference proteome</keyword>
<protein>
    <submittedName>
        <fullName evidence="1">Uncharacterized protein</fullName>
    </submittedName>
</protein>
<dbReference type="RefSeq" id="WP_210120377.1">
    <property type="nucleotide sequence ID" value="NZ_CP054142.1"/>
</dbReference>
<evidence type="ECO:0000313" key="1">
    <source>
        <dbReference type="EMBL" id="QTQ13692.1"/>
    </source>
</evidence>
<dbReference type="Proteomes" id="UP000671908">
    <property type="component" value="Chromosome"/>
</dbReference>
<name>A0A975IEC6_9SPIR</name>
<sequence length="103" mass="11652">MISYIQGSVQGGITSSTATTAFGSTTTTTFYDYVLDQPFSEEQQYFVIKIPKKPGFYCFGQYTGREIIVAAQSGKPTKIFDQENIKEKWGKMQTKLWLTVLNK</sequence>
<evidence type="ECO:0000313" key="2">
    <source>
        <dbReference type="Proteomes" id="UP000671908"/>
    </source>
</evidence>